<protein>
    <submittedName>
        <fullName evidence="1">SRPBCC family protein</fullName>
    </submittedName>
</protein>
<dbReference type="Gene3D" id="3.30.530.20">
    <property type="match status" value="1"/>
</dbReference>
<evidence type="ECO:0000313" key="2">
    <source>
        <dbReference type="Proteomes" id="UP000545507"/>
    </source>
</evidence>
<dbReference type="CDD" id="cd07818">
    <property type="entry name" value="SRPBCC_1"/>
    <property type="match status" value="1"/>
</dbReference>
<accession>A0A7Y8GZ43</accession>
<evidence type="ECO:0000313" key="1">
    <source>
        <dbReference type="EMBL" id="NWF47527.1"/>
    </source>
</evidence>
<keyword evidence="2" id="KW-1185">Reference proteome</keyword>
<reference evidence="1 2" key="1">
    <citation type="submission" date="2019-09" db="EMBL/GenBank/DDBJ databases">
        <title>Hydrogenophaga aromatica sp. nov., isolated from a para-xylene-degrading enrichment culture.</title>
        <authorList>
            <person name="Tancsics A."/>
            <person name="Banerjee S."/>
        </authorList>
    </citation>
    <scope>NUCLEOTIDE SEQUENCE [LARGE SCALE GENOMIC DNA]</scope>
    <source>
        <strain evidence="1 2">D2P1</strain>
    </source>
</reference>
<comment type="caution">
    <text evidence="1">The sequence shown here is derived from an EMBL/GenBank/DDBJ whole genome shotgun (WGS) entry which is preliminary data.</text>
</comment>
<dbReference type="AlphaFoldDB" id="A0A7Y8GZ43"/>
<dbReference type="SUPFAM" id="SSF55961">
    <property type="entry name" value="Bet v1-like"/>
    <property type="match status" value="1"/>
</dbReference>
<proteinExistence type="predicted"/>
<sequence>MIKSLALITVAAIGLLLAYAATRPDSFRVERSTTVAAPAAKLFPLINDLHRFNTWNPYNRKDPAMQGTYSGPAAGPGAVFDFQGNKEVGKGRIGITTSTEPSAVTMQLDMFEPFEGHNVVTFSLVPEGGATRVTWAMHGPSPFIARVMGIFFSMDQMIGKDFEAGLSHLKALAEQA</sequence>
<dbReference type="Pfam" id="PF10604">
    <property type="entry name" value="Polyketide_cyc2"/>
    <property type="match status" value="1"/>
</dbReference>
<dbReference type="RefSeq" id="WP_177137395.1">
    <property type="nucleotide sequence ID" value="NZ_VYGV01000016.1"/>
</dbReference>
<dbReference type="InterPro" id="IPR023393">
    <property type="entry name" value="START-like_dom_sf"/>
</dbReference>
<name>A0A7Y8GZ43_9BURK</name>
<dbReference type="Proteomes" id="UP000545507">
    <property type="component" value="Unassembled WGS sequence"/>
</dbReference>
<gene>
    <name evidence="1" type="ORF">F3K02_20065</name>
</gene>
<dbReference type="InterPro" id="IPR019587">
    <property type="entry name" value="Polyketide_cyclase/dehydratase"/>
</dbReference>
<dbReference type="EMBL" id="VYGV01000016">
    <property type="protein sequence ID" value="NWF47527.1"/>
    <property type="molecule type" value="Genomic_DNA"/>
</dbReference>
<organism evidence="1 2">
    <name type="scientific">Hydrogenophaga aromaticivorans</name>
    <dbReference type="NCBI Taxonomy" id="2610898"/>
    <lineage>
        <taxon>Bacteria</taxon>
        <taxon>Pseudomonadati</taxon>
        <taxon>Pseudomonadota</taxon>
        <taxon>Betaproteobacteria</taxon>
        <taxon>Burkholderiales</taxon>
        <taxon>Comamonadaceae</taxon>
        <taxon>Hydrogenophaga</taxon>
    </lineage>
</organism>